<dbReference type="InterPro" id="IPR005119">
    <property type="entry name" value="LysR_subst-bd"/>
</dbReference>
<evidence type="ECO:0000259" key="5">
    <source>
        <dbReference type="PROSITE" id="PS50931"/>
    </source>
</evidence>
<dbReference type="EMBL" id="NIOF01000004">
    <property type="protein sequence ID" value="OWQ90809.1"/>
    <property type="molecule type" value="Genomic_DNA"/>
</dbReference>
<dbReference type="GO" id="GO:0003700">
    <property type="term" value="F:DNA-binding transcription factor activity"/>
    <property type="evidence" value="ECO:0007669"/>
    <property type="project" value="InterPro"/>
</dbReference>
<evidence type="ECO:0000256" key="3">
    <source>
        <dbReference type="ARBA" id="ARBA00023125"/>
    </source>
</evidence>
<keyword evidence="4" id="KW-0804">Transcription</keyword>
<reference evidence="6 7" key="1">
    <citation type="journal article" date="2008" name="Int. J. Syst. Evol. Microbiol.">
        <title>Description of Roseateles aquatilis sp. nov. and Roseateles terrae sp. nov., in the class Betaproteobacteria, and emended description of the genus Roseateles.</title>
        <authorList>
            <person name="Gomila M."/>
            <person name="Bowien B."/>
            <person name="Falsen E."/>
            <person name="Moore E.R."/>
            <person name="Lalucat J."/>
        </authorList>
    </citation>
    <scope>NUCLEOTIDE SEQUENCE [LARGE SCALE GENOMIC DNA]</scope>
    <source>
        <strain evidence="6 7">CCUG 48205</strain>
    </source>
</reference>
<dbReference type="CDD" id="cd08427">
    <property type="entry name" value="PBP2_LTTR_like_2"/>
    <property type="match status" value="1"/>
</dbReference>
<evidence type="ECO:0000256" key="4">
    <source>
        <dbReference type="ARBA" id="ARBA00023163"/>
    </source>
</evidence>
<evidence type="ECO:0000256" key="2">
    <source>
        <dbReference type="ARBA" id="ARBA00023015"/>
    </source>
</evidence>
<name>A0A246JDX7_9BURK</name>
<accession>A0A246JDX7</accession>
<evidence type="ECO:0000313" key="6">
    <source>
        <dbReference type="EMBL" id="OWQ90809.1"/>
    </source>
</evidence>
<keyword evidence="2" id="KW-0805">Transcription regulation</keyword>
<sequence>MDTQFLNTFVAVVDHGSMAAAARLLNITPAAVAQQIRTLEREIGAPLIARVGRTVNVTESGSRILQRARDLLRDVADLSAVANDDATAGELRLGAGTNALTGMLPDILARMVERFPRIKVFIKPGYSPDLHRSVENGELDAAIVLQAPFALPKTCDWELLREEPLVVLAPARMAGRDPHELLATEPLIRYDRSQWGGRQADQYLRLVGITPRERFELNALNAIAVMVDRGLGVSLVPDWARPWPEGLQLVRIPLPREFEPRRIGIVWSRSTIRVRLVTAFLQESRAAMAAHDGDPCPAVADDTKAVV</sequence>
<keyword evidence="3" id="KW-0238">DNA-binding</keyword>
<dbReference type="Gene3D" id="3.40.190.10">
    <property type="entry name" value="Periplasmic binding protein-like II"/>
    <property type="match status" value="2"/>
</dbReference>
<dbReference type="PANTHER" id="PTHR30346:SF28">
    <property type="entry name" value="HTH-TYPE TRANSCRIPTIONAL REGULATOR CYNR"/>
    <property type="match status" value="1"/>
</dbReference>
<dbReference type="PROSITE" id="PS50931">
    <property type="entry name" value="HTH_LYSR"/>
    <property type="match status" value="1"/>
</dbReference>
<dbReference type="RefSeq" id="WP_088385015.1">
    <property type="nucleotide sequence ID" value="NZ_NIOF01000004.1"/>
</dbReference>
<keyword evidence="7" id="KW-1185">Reference proteome</keyword>
<feature type="domain" description="HTH lysR-type" evidence="5">
    <location>
        <begin position="1"/>
        <end position="58"/>
    </location>
</feature>
<dbReference type="Pfam" id="PF00126">
    <property type="entry name" value="HTH_1"/>
    <property type="match status" value="1"/>
</dbReference>
<dbReference type="Pfam" id="PF03466">
    <property type="entry name" value="LysR_substrate"/>
    <property type="match status" value="1"/>
</dbReference>
<dbReference type="SUPFAM" id="SSF46785">
    <property type="entry name" value="Winged helix' DNA-binding domain"/>
    <property type="match status" value="1"/>
</dbReference>
<dbReference type="InterPro" id="IPR036388">
    <property type="entry name" value="WH-like_DNA-bd_sf"/>
</dbReference>
<dbReference type="Proteomes" id="UP000197468">
    <property type="component" value="Unassembled WGS sequence"/>
</dbReference>
<dbReference type="Gene3D" id="1.10.10.10">
    <property type="entry name" value="Winged helix-like DNA-binding domain superfamily/Winged helix DNA-binding domain"/>
    <property type="match status" value="1"/>
</dbReference>
<evidence type="ECO:0000256" key="1">
    <source>
        <dbReference type="ARBA" id="ARBA00009437"/>
    </source>
</evidence>
<dbReference type="PANTHER" id="PTHR30346">
    <property type="entry name" value="TRANSCRIPTIONAL DUAL REGULATOR HCAR-RELATED"/>
    <property type="match status" value="1"/>
</dbReference>
<organism evidence="6 7">
    <name type="scientific">Roseateles aquatilis</name>
    <dbReference type="NCBI Taxonomy" id="431061"/>
    <lineage>
        <taxon>Bacteria</taxon>
        <taxon>Pseudomonadati</taxon>
        <taxon>Pseudomonadota</taxon>
        <taxon>Betaproteobacteria</taxon>
        <taxon>Burkholderiales</taxon>
        <taxon>Sphaerotilaceae</taxon>
        <taxon>Roseateles</taxon>
    </lineage>
</organism>
<proteinExistence type="inferred from homology"/>
<comment type="caution">
    <text evidence="6">The sequence shown here is derived from an EMBL/GenBank/DDBJ whole genome shotgun (WGS) entry which is preliminary data.</text>
</comment>
<comment type="similarity">
    <text evidence="1">Belongs to the LysR transcriptional regulatory family.</text>
</comment>
<dbReference type="SUPFAM" id="SSF53850">
    <property type="entry name" value="Periplasmic binding protein-like II"/>
    <property type="match status" value="1"/>
</dbReference>
<dbReference type="GO" id="GO:0032993">
    <property type="term" value="C:protein-DNA complex"/>
    <property type="evidence" value="ECO:0007669"/>
    <property type="project" value="TreeGrafter"/>
</dbReference>
<gene>
    <name evidence="6" type="ORF">CDN99_11620</name>
</gene>
<dbReference type="OrthoDB" id="9803735at2"/>
<dbReference type="FunFam" id="1.10.10.10:FF:000001">
    <property type="entry name" value="LysR family transcriptional regulator"/>
    <property type="match status" value="1"/>
</dbReference>
<evidence type="ECO:0000313" key="7">
    <source>
        <dbReference type="Proteomes" id="UP000197468"/>
    </source>
</evidence>
<dbReference type="GO" id="GO:0003677">
    <property type="term" value="F:DNA binding"/>
    <property type="evidence" value="ECO:0007669"/>
    <property type="project" value="UniProtKB-KW"/>
</dbReference>
<protein>
    <submittedName>
        <fullName evidence="6">LysR family transcriptional regulator</fullName>
    </submittedName>
</protein>
<dbReference type="AlphaFoldDB" id="A0A246JDX7"/>
<dbReference type="InterPro" id="IPR000847">
    <property type="entry name" value="LysR_HTH_N"/>
</dbReference>
<dbReference type="InterPro" id="IPR036390">
    <property type="entry name" value="WH_DNA-bd_sf"/>
</dbReference>